<dbReference type="EMBL" id="JAESVB010000001">
    <property type="protein sequence ID" value="MCB8873665.1"/>
    <property type="molecule type" value="Genomic_DNA"/>
</dbReference>
<feature type="region of interest" description="Disordered" evidence="1">
    <location>
        <begin position="1"/>
        <end position="28"/>
    </location>
</feature>
<evidence type="ECO:0000313" key="3">
    <source>
        <dbReference type="Proteomes" id="UP000708298"/>
    </source>
</evidence>
<dbReference type="AlphaFoldDB" id="A0A963YNY3"/>
<gene>
    <name evidence="2" type="ORF">ASILVAE211_00615</name>
</gene>
<evidence type="ECO:0000313" key="2">
    <source>
        <dbReference type="EMBL" id="MCB8873665.1"/>
    </source>
</evidence>
<comment type="caution">
    <text evidence="2">The sequence shown here is derived from an EMBL/GenBank/DDBJ whole genome shotgun (WGS) entry which is preliminary data.</text>
</comment>
<evidence type="ECO:0000256" key="1">
    <source>
        <dbReference type="SAM" id="MobiDB-lite"/>
    </source>
</evidence>
<accession>A0A963YNY3</accession>
<name>A0A963YNY3_9PROT</name>
<reference evidence="2" key="1">
    <citation type="journal article" date="2021" name="Microorganisms">
        <title>Acidisoma silvae sp. nov. and Acidisomacellulosilytica sp. nov., Two Acidophilic Bacteria Isolated from Decaying Wood, Hydrolyzing Cellulose and Producing Poly-3-hydroxybutyrate.</title>
        <authorList>
            <person name="Mieszkin S."/>
            <person name="Pouder E."/>
            <person name="Uroz S."/>
            <person name="Simon-Colin C."/>
            <person name="Alain K."/>
        </authorList>
    </citation>
    <scope>NUCLEOTIDE SEQUENCE</scope>
    <source>
        <strain evidence="2">HW T2.11</strain>
    </source>
</reference>
<dbReference type="Proteomes" id="UP000708298">
    <property type="component" value="Unassembled WGS sequence"/>
</dbReference>
<keyword evidence="3" id="KW-1185">Reference proteome</keyword>
<reference evidence="2" key="2">
    <citation type="submission" date="2021-01" db="EMBL/GenBank/DDBJ databases">
        <authorList>
            <person name="Mieszkin S."/>
            <person name="Pouder E."/>
            <person name="Alain K."/>
        </authorList>
    </citation>
    <scope>NUCLEOTIDE SEQUENCE</scope>
    <source>
        <strain evidence="2">HW T2.11</strain>
    </source>
</reference>
<dbReference type="RefSeq" id="WP_227319351.1">
    <property type="nucleotide sequence ID" value="NZ_JAESVB010000001.1"/>
</dbReference>
<organism evidence="2 3">
    <name type="scientific">Acidisoma silvae</name>
    <dbReference type="NCBI Taxonomy" id="2802396"/>
    <lineage>
        <taxon>Bacteria</taxon>
        <taxon>Pseudomonadati</taxon>
        <taxon>Pseudomonadota</taxon>
        <taxon>Alphaproteobacteria</taxon>
        <taxon>Acetobacterales</taxon>
        <taxon>Acidocellaceae</taxon>
        <taxon>Acidisoma</taxon>
    </lineage>
</organism>
<sequence length="251" mass="28418">MSAEDNIESKGLKSVLDQESEIASEKPRRFISGKGEHFAGGTFRTSTIDSDGSETMMIGISLSPHQREEIRDKDMLKRRASALLAPALVDERPFTARINGLFLQPKSALDVIENLKRAFESKLIFEDAFFVDDHIKAISGATKVPWMSASPGKFRALPSGLEETFEHQTEPLLGYKRIRFDIGKWTRLPDNIEARSRLHFPEPHNSYDVATLENLFGKPGEYVQDYSMLPRWSNEPVTHLNGNKDILRFPL</sequence>
<proteinExistence type="predicted"/>
<protein>
    <submittedName>
        <fullName evidence="2">Uncharacterized protein</fullName>
    </submittedName>
</protein>